<protein>
    <submittedName>
        <fullName evidence="1">Uncharacterized protein</fullName>
    </submittedName>
</protein>
<dbReference type="Proteomes" id="UP000030111">
    <property type="component" value="Unassembled WGS sequence"/>
</dbReference>
<dbReference type="AlphaFoldDB" id="A0A0A2MJU3"/>
<comment type="caution">
    <text evidence="1">The sequence shown here is derived from an EMBL/GenBank/DDBJ whole genome shotgun (WGS) entry which is preliminary data.</text>
</comment>
<evidence type="ECO:0000313" key="2">
    <source>
        <dbReference type="Proteomes" id="UP000030111"/>
    </source>
</evidence>
<dbReference type="EMBL" id="JRLY01000015">
    <property type="protein sequence ID" value="KGO91728.1"/>
    <property type="molecule type" value="Genomic_DNA"/>
</dbReference>
<gene>
    <name evidence="1" type="ORF">Q766_15910</name>
</gene>
<keyword evidence="2" id="KW-1185">Reference proteome</keyword>
<organism evidence="1 2">
    <name type="scientific">Flavobacterium subsaxonicum WB 4.1-42 = DSM 21790</name>
    <dbReference type="NCBI Taxonomy" id="1121898"/>
    <lineage>
        <taxon>Bacteria</taxon>
        <taxon>Pseudomonadati</taxon>
        <taxon>Bacteroidota</taxon>
        <taxon>Flavobacteriia</taxon>
        <taxon>Flavobacteriales</taxon>
        <taxon>Flavobacteriaceae</taxon>
        <taxon>Flavobacterium</taxon>
    </lineage>
</organism>
<accession>A0A0A2MJU3</accession>
<sequence length="283" mass="33207">MLCVQAFAHQKVVFEKKYGNVKLTTMLGDYGEKMNKTIIIAKYAALLSERYKYSDDINLIFVEDYNKNDSLSGSYHKASLKDSVYANAIYLYYHEFKFDIIGCLNTIEYCITLNYRQKHKIYPPKKLSQIYNSTPSKIVLEIVGNKMYRPNDVKALDKDAAYNYYYQNNTFTFFTLDENGNENKVLDLDYDMLSYEILNSKILVIMLRPDALLILNSQKDKSFRVFKIENADEYYVPLKLTLTTPDAISFRFNHFLSKNKERSMLYLIDEKIFIQDADKVVKN</sequence>
<name>A0A0A2MJU3_9FLAO</name>
<dbReference type="STRING" id="1121898.GCA_000422725_03663"/>
<reference evidence="1 2" key="1">
    <citation type="submission" date="2013-09" db="EMBL/GenBank/DDBJ databases">
        <authorList>
            <person name="Zeng Z."/>
            <person name="Chen C."/>
        </authorList>
    </citation>
    <scope>NUCLEOTIDE SEQUENCE [LARGE SCALE GENOMIC DNA]</scope>
    <source>
        <strain evidence="1 2">WB 4.1-42</strain>
    </source>
</reference>
<evidence type="ECO:0000313" key="1">
    <source>
        <dbReference type="EMBL" id="KGO91728.1"/>
    </source>
</evidence>
<proteinExistence type="predicted"/>